<dbReference type="SUPFAM" id="SSF54001">
    <property type="entry name" value="Cysteine proteinases"/>
    <property type="match status" value="1"/>
</dbReference>
<accession>A0A4D6LY12</accession>
<evidence type="ECO:0000256" key="4">
    <source>
        <dbReference type="SAM" id="MobiDB-lite"/>
    </source>
</evidence>
<keyword evidence="3" id="KW-0378">Hydrolase</keyword>
<sequence>MAGKGQSDEKCRLRTFCYTKYIVEINGLLLDSHRARLQDTPFQWCLQIVKPLQICNPLMLEMLKRWLLAQESFRVMQRCIPLSCGDISMCLGLGGVGVDVEFDKNICGVVGSVMKDKLLTVENVINVIKSLLEAEFVDVDNVCRLYILVCFAVLYFPRNSRTISNIPFSVLDNIDRLSTYNWGKAVHTYLVKSLSRAFLAFGQTEICLSGSTTVLQIFLEWRLREEDHENEIIREALQLGHEGQSKKAHVDNNAASTQDLLKKLRKHGRRLQKLKKHMTELREEILSRSHVEDEEDGENVDEKGAEGVHKEGDVKVEVEEHEQEDDIGERVHKGFDLNSESDVAQFGKVLALQVIAPYDPQQPSFDSLEVDLMKLYNTITYDLTPYRLVANINGQILGTSECSGFGPANKVDNMAILFGASTMMYFERRKYSHVKRVAFNPLYTLFAPTVHEGHWWCYAVNCQQKKLYVLDSIGHSNKIRKRVDNVIAHNMGLLFGMLLKCGDDEYPIFEAECHNTPIQPNLYVYDCGIIVLQMMELWDGEKKFDGNTMPNYINDQLQQIRQQYIWKWILDVDNIQRQDVLQYYDLLVRR</sequence>
<dbReference type="InterPro" id="IPR038765">
    <property type="entry name" value="Papain-like_cys_pep_sf"/>
</dbReference>
<dbReference type="GO" id="GO:0008234">
    <property type="term" value="F:cysteine-type peptidase activity"/>
    <property type="evidence" value="ECO:0007669"/>
    <property type="project" value="InterPro"/>
</dbReference>
<dbReference type="Pfam" id="PF02902">
    <property type="entry name" value="Peptidase_C48"/>
    <property type="match status" value="1"/>
</dbReference>
<name>A0A4D6LY12_VIGUN</name>
<reference evidence="6 7" key="1">
    <citation type="submission" date="2019-04" db="EMBL/GenBank/DDBJ databases">
        <title>An improved genome assembly and genetic linkage map for asparagus bean, Vigna unguiculata ssp. sesquipedialis.</title>
        <authorList>
            <person name="Xia Q."/>
            <person name="Zhang R."/>
            <person name="Dong Y."/>
        </authorList>
    </citation>
    <scope>NUCLEOTIDE SEQUENCE [LARGE SCALE GENOMIC DNA]</scope>
    <source>
        <tissue evidence="6">Leaf</tissue>
    </source>
</reference>
<dbReference type="GO" id="GO:0006508">
    <property type="term" value="P:proteolysis"/>
    <property type="evidence" value="ECO:0007669"/>
    <property type="project" value="UniProtKB-KW"/>
</dbReference>
<comment type="similarity">
    <text evidence="1">Belongs to the peptidase C48 family.</text>
</comment>
<dbReference type="InterPro" id="IPR003653">
    <property type="entry name" value="Peptidase_C48_C"/>
</dbReference>
<dbReference type="AlphaFoldDB" id="A0A4D6LY12"/>
<keyword evidence="7" id="KW-1185">Reference proteome</keyword>
<dbReference type="Gene3D" id="3.40.395.10">
    <property type="entry name" value="Adenoviral Proteinase, Chain A"/>
    <property type="match status" value="1"/>
</dbReference>
<evidence type="ECO:0000256" key="1">
    <source>
        <dbReference type="ARBA" id="ARBA00005234"/>
    </source>
</evidence>
<proteinExistence type="inferred from homology"/>
<feature type="region of interest" description="Disordered" evidence="4">
    <location>
        <begin position="287"/>
        <end position="326"/>
    </location>
</feature>
<dbReference type="Proteomes" id="UP000501690">
    <property type="component" value="Linkage Group LG5"/>
</dbReference>
<evidence type="ECO:0000256" key="2">
    <source>
        <dbReference type="ARBA" id="ARBA00022670"/>
    </source>
</evidence>
<evidence type="ECO:0000313" key="6">
    <source>
        <dbReference type="EMBL" id="QCD92774.1"/>
    </source>
</evidence>
<feature type="compositionally biased region" description="Basic and acidic residues" evidence="4">
    <location>
        <begin position="300"/>
        <end position="318"/>
    </location>
</feature>
<evidence type="ECO:0000256" key="3">
    <source>
        <dbReference type="ARBA" id="ARBA00022801"/>
    </source>
</evidence>
<evidence type="ECO:0000259" key="5">
    <source>
        <dbReference type="Pfam" id="PF02902"/>
    </source>
</evidence>
<feature type="domain" description="Ubiquitin-like protease family profile" evidence="5">
    <location>
        <begin position="439"/>
        <end position="561"/>
    </location>
</feature>
<evidence type="ECO:0000313" key="7">
    <source>
        <dbReference type="Proteomes" id="UP000501690"/>
    </source>
</evidence>
<gene>
    <name evidence="6" type="ORF">DEO72_LG5g843</name>
</gene>
<keyword evidence="2 6" id="KW-0645">Protease</keyword>
<organism evidence="6 7">
    <name type="scientific">Vigna unguiculata</name>
    <name type="common">Cowpea</name>
    <dbReference type="NCBI Taxonomy" id="3917"/>
    <lineage>
        <taxon>Eukaryota</taxon>
        <taxon>Viridiplantae</taxon>
        <taxon>Streptophyta</taxon>
        <taxon>Embryophyta</taxon>
        <taxon>Tracheophyta</taxon>
        <taxon>Spermatophyta</taxon>
        <taxon>Magnoliopsida</taxon>
        <taxon>eudicotyledons</taxon>
        <taxon>Gunneridae</taxon>
        <taxon>Pentapetalae</taxon>
        <taxon>rosids</taxon>
        <taxon>fabids</taxon>
        <taxon>Fabales</taxon>
        <taxon>Fabaceae</taxon>
        <taxon>Papilionoideae</taxon>
        <taxon>50 kb inversion clade</taxon>
        <taxon>NPAAA clade</taxon>
        <taxon>indigoferoid/millettioid clade</taxon>
        <taxon>Phaseoleae</taxon>
        <taxon>Vigna</taxon>
    </lineage>
</organism>
<dbReference type="EMBL" id="CP039349">
    <property type="protein sequence ID" value="QCD92774.1"/>
    <property type="molecule type" value="Genomic_DNA"/>
</dbReference>
<protein>
    <submittedName>
        <fullName evidence="6">Ulp1 protease family</fullName>
    </submittedName>
</protein>